<dbReference type="OrthoDB" id="1949745at2"/>
<proteinExistence type="inferred from homology"/>
<evidence type="ECO:0000259" key="8">
    <source>
        <dbReference type="Pfam" id="PF05504"/>
    </source>
</evidence>
<keyword evidence="4" id="KW-0732">Signal</keyword>
<evidence type="ECO:0000256" key="6">
    <source>
        <dbReference type="ARBA" id="ARBA00023139"/>
    </source>
</evidence>
<dbReference type="PANTHER" id="PTHR35789:SF1">
    <property type="entry name" value="SPORE GERMINATION PROTEIN B3"/>
    <property type="match status" value="1"/>
</dbReference>
<evidence type="ECO:0000313" key="10">
    <source>
        <dbReference type="EMBL" id="EYE89433.1"/>
    </source>
</evidence>
<keyword evidence="6" id="KW-0564">Palmitate</keyword>
<keyword evidence="11" id="KW-1185">Reference proteome</keyword>
<feature type="domain" description="Spore germination protein N-terminal" evidence="9">
    <location>
        <begin position="26"/>
        <end position="195"/>
    </location>
</feature>
<sequence>MKLKKWGIFILSLAFFVYLSLNPEVKTIEEYDVAAGFGIDIEKKDDSVIYKVPYSVYNYQGEGISIPLIKTGIAGTAGETRENRQLRSARSYIVGLQKIIIFGEEAARYGLYNFYDILFSNPKMNDRSLIAVCKGEPGEIFKFVPKGYETSSDYIIGMIKNMNKNTFFAEEYTLLNAYVCVISEGRNVVLPYIELINNELKITGMAVFDKDKMMYKLNMDETKIMNILRENKVTGILTIQNSPKEYASYFAQSKRKVKCRKIGEKYYFNIKLDLKGDLISNEIYKKIDDVTRVKLENQIKDKLTKQCDAFIQKMQNEYRLDLLQLGYVAAAKYGRDTGVDWNEIVSKSEIKIDINVKITKTGRGEY</sequence>
<evidence type="ECO:0000256" key="4">
    <source>
        <dbReference type="ARBA" id="ARBA00022729"/>
    </source>
</evidence>
<keyword evidence="5" id="KW-0472">Membrane</keyword>
<dbReference type="Pfam" id="PF05504">
    <property type="entry name" value="Spore_GerAC"/>
    <property type="match status" value="1"/>
</dbReference>
<dbReference type="InterPro" id="IPR008844">
    <property type="entry name" value="Spore_GerAC-like"/>
</dbReference>
<dbReference type="GO" id="GO:0009847">
    <property type="term" value="P:spore germination"/>
    <property type="evidence" value="ECO:0007669"/>
    <property type="project" value="InterPro"/>
</dbReference>
<evidence type="ECO:0000259" key="9">
    <source>
        <dbReference type="Pfam" id="PF25198"/>
    </source>
</evidence>
<evidence type="ECO:0000256" key="5">
    <source>
        <dbReference type="ARBA" id="ARBA00023136"/>
    </source>
</evidence>
<evidence type="ECO:0000256" key="2">
    <source>
        <dbReference type="ARBA" id="ARBA00007886"/>
    </source>
</evidence>
<protein>
    <recommendedName>
        <fullName evidence="12">Spore germination protein</fullName>
    </recommendedName>
</protein>
<dbReference type="Gene3D" id="3.30.300.210">
    <property type="entry name" value="Nutrient germinant receptor protein C, domain 3"/>
    <property type="match status" value="1"/>
</dbReference>
<comment type="caution">
    <text evidence="10">The sequence shown here is derived from an EMBL/GenBank/DDBJ whole genome shotgun (WGS) entry which is preliminary data.</text>
</comment>
<evidence type="ECO:0000256" key="7">
    <source>
        <dbReference type="ARBA" id="ARBA00023288"/>
    </source>
</evidence>
<evidence type="ECO:0008006" key="12">
    <source>
        <dbReference type="Google" id="ProtNLM"/>
    </source>
</evidence>
<reference evidence="10 11" key="1">
    <citation type="journal article" date="2014" name="Genome Announc.">
        <title>Draft Genome Sequence of Fervidicella metallireducens Strain AeBT, an Iron-Reducing Thermoanaerobe from the Great Artesian Basin.</title>
        <authorList>
            <person name="Patel B.K."/>
        </authorList>
    </citation>
    <scope>NUCLEOTIDE SEQUENCE [LARGE SCALE GENOMIC DNA]</scope>
    <source>
        <strain evidence="10 11">AeB</strain>
    </source>
</reference>
<comment type="subcellular location">
    <subcellularLocation>
        <location evidence="1">Membrane</location>
        <topology evidence="1">Lipid-anchor</topology>
    </subcellularLocation>
</comment>
<dbReference type="RefSeq" id="WP_035377737.1">
    <property type="nucleotide sequence ID" value="NZ_AZQP01000004.1"/>
</dbReference>
<evidence type="ECO:0000313" key="11">
    <source>
        <dbReference type="Proteomes" id="UP000019681"/>
    </source>
</evidence>
<dbReference type="Proteomes" id="UP000019681">
    <property type="component" value="Unassembled WGS sequence"/>
</dbReference>
<evidence type="ECO:0000256" key="1">
    <source>
        <dbReference type="ARBA" id="ARBA00004635"/>
    </source>
</evidence>
<dbReference type="NCBIfam" id="TIGR02887">
    <property type="entry name" value="spore_ger_x_C"/>
    <property type="match status" value="1"/>
</dbReference>
<keyword evidence="7" id="KW-0449">Lipoprotein</keyword>
<organism evidence="10 11">
    <name type="scientific">Fervidicella metallireducens AeB</name>
    <dbReference type="NCBI Taxonomy" id="1403537"/>
    <lineage>
        <taxon>Bacteria</taxon>
        <taxon>Bacillati</taxon>
        <taxon>Bacillota</taxon>
        <taxon>Clostridia</taxon>
        <taxon>Eubacteriales</taxon>
        <taxon>Clostridiaceae</taxon>
        <taxon>Fervidicella</taxon>
    </lineage>
</organism>
<dbReference type="STRING" id="1403537.Q428_02200"/>
<keyword evidence="3" id="KW-0309">Germination</keyword>
<gene>
    <name evidence="10" type="ORF">Q428_02200</name>
</gene>
<dbReference type="InterPro" id="IPR046953">
    <property type="entry name" value="Spore_GerAC-like_C"/>
</dbReference>
<feature type="domain" description="Spore germination GerAC-like C-terminal" evidence="8">
    <location>
        <begin position="203"/>
        <end position="362"/>
    </location>
</feature>
<dbReference type="InterPro" id="IPR057336">
    <property type="entry name" value="GerAC_N"/>
</dbReference>
<dbReference type="InterPro" id="IPR038501">
    <property type="entry name" value="Spore_GerAC_C_sf"/>
</dbReference>
<comment type="similarity">
    <text evidence="2">Belongs to the GerABKC lipoprotein family.</text>
</comment>
<dbReference type="AlphaFoldDB" id="A0A017RXC3"/>
<dbReference type="Pfam" id="PF25198">
    <property type="entry name" value="Spore_GerAC_N"/>
    <property type="match status" value="1"/>
</dbReference>
<evidence type="ECO:0000256" key="3">
    <source>
        <dbReference type="ARBA" id="ARBA00022544"/>
    </source>
</evidence>
<name>A0A017RXC3_9CLOT</name>
<dbReference type="EMBL" id="AZQP01000004">
    <property type="protein sequence ID" value="EYE89433.1"/>
    <property type="molecule type" value="Genomic_DNA"/>
</dbReference>
<dbReference type="GO" id="GO:0016020">
    <property type="term" value="C:membrane"/>
    <property type="evidence" value="ECO:0007669"/>
    <property type="project" value="UniProtKB-SubCell"/>
</dbReference>
<accession>A0A017RXC3</accession>
<dbReference type="PANTHER" id="PTHR35789">
    <property type="entry name" value="SPORE GERMINATION PROTEIN B3"/>
    <property type="match status" value="1"/>
</dbReference>